<protein>
    <submittedName>
        <fullName evidence="13">3-hydroxyacyl-CoA dehydrogenase</fullName>
    </submittedName>
</protein>
<evidence type="ECO:0000256" key="8">
    <source>
        <dbReference type="ARBA" id="ARBA00023239"/>
    </source>
</evidence>
<accession>A0ABQ5YJJ8</accession>
<evidence type="ECO:0000256" key="2">
    <source>
        <dbReference type="ARBA" id="ARBA00007005"/>
    </source>
</evidence>
<dbReference type="Gene3D" id="3.90.226.10">
    <property type="entry name" value="2-enoyl-CoA Hydratase, Chain A, domain 1"/>
    <property type="match status" value="1"/>
</dbReference>
<dbReference type="PANTHER" id="PTHR43612:SF3">
    <property type="entry name" value="TRIFUNCTIONAL ENZYME SUBUNIT ALPHA, MITOCHONDRIAL"/>
    <property type="match status" value="1"/>
</dbReference>
<evidence type="ECO:0000259" key="12">
    <source>
        <dbReference type="Pfam" id="PF02737"/>
    </source>
</evidence>
<dbReference type="Gene3D" id="3.40.50.720">
    <property type="entry name" value="NAD(P)-binding Rossmann-like Domain"/>
    <property type="match status" value="1"/>
</dbReference>
<evidence type="ECO:0000259" key="11">
    <source>
        <dbReference type="Pfam" id="PF00725"/>
    </source>
</evidence>
<keyword evidence="8" id="KW-0456">Lyase</keyword>
<name>A0ABQ5YJJ8_9NEIS</name>
<evidence type="ECO:0000256" key="10">
    <source>
        <dbReference type="ARBA" id="ARBA00049556"/>
    </source>
</evidence>
<evidence type="ECO:0000313" key="13">
    <source>
        <dbReference type="EMBL" id="GLR15197.1"/>
    </source>
</evidence>
<comment type="caution">
    <text evidence="13">The sequence shown here is derived from an EMBL/GenBank/DDBJ whole genome shotgun (WGS) entry which is preliminary data.</text>
</comment>
<comment type="similarity">
    <text evidence="2">In the central section; belongs to the 3-hydroxyacyl-CoA dehydrogenase family.</text>
</comment>
<dbReference type="InterPro" id="IPR050136">
    <property type="entry name" value="FA_oxidation_alpha_subunit"/>
</dbReference>
<dbReference type="SUPFAM" id="SSF52096">
    <property type="entry name" value="ClpP/crotonase"/>
    <property type="match status" value="1"/>
</dbReference>
<dbReference type="RefSeq" id="WP_284198265.1">
    <property type="nucleotide sequence ID" value="NZ_BSOG01000007.1"/>
</dbReference>
<keyword evidence="9" id="KW-0511">Multifunctional enzyme</keyword>
<dbReference type="InterPro" id="IPR006176">
    <property type="entry name" value="3-OHacyl-CoA_DH_NAD-bd"/>
</dbReference>
<dbReference type="InterPro" id="IPR029045">
    <property type="entry name" value="ClpP/crotonase-like_dom_sf"/>
</dbReference>
<evidence type="ECO:0000256" key="9">
    <source>
        <dbReference type="ARBA" id="ARBA00023268"/>
    </source>
</evidence>
<comment type="catalytic activity">
    <reaction evidence="10">
        <text>a (3S)-3-hydroxyacyl-CoA + NAD(+) = a 3-oxoacyl-CoA + NADH + H(+)</text>
        <dbReference type="Rhea" id="RHEA:22432"/>
        <dbReference type="ChEBI" id="CHEBI:15378"/>
        <dbReference type="ChEBI" id="CHEBI:57318"/>
        <dbReference type="ChEBI" id="CHEBI:57540"/>
        <dbReference type="ChEBI" id="CHEBI:57945"/>
        <dbReference type="ChEBI" id="CHEBI:90726"/>
        <dbReference type="EC" id="1.1.1.35"/>
    </reaction>
</comment>
<evidence type="ECO:0000313" key="14">
    <source>
        <dbReference type="Proteomes" id="UP001156706"/>
    </source>
</evidence>
<dbReference type="Pfam" id="PF00725">
    <property type="entry name" value="3HCDH"/>
    <property type="match status" value="1"/>
</dbReference>
<reference evidence="14" key="1">
    <citation type="journal article" date="2019" name="Int. J. Syst. Evol. Microbiol.">
        <title>The Global Catalogue of Microorganisms (GCM) 10K type strain sequencing project: providing services to taxonomists for standard genome sequencing and annotation.</title>
        <authorList>
            <consortium name="The Broad Institute Genomics Platform"/>
            <consortium name="The Broad Institute Genome Sequencing Center for Infectious Disease"/>
            <person name="Wu L."/>
            <person name="Ma J."/>
        </authorList>
    </citation>
    <scope>NUCLEOTIDE SEQUENCE [LARGE SCALE GENOMIC DNA]</scope>
    <source>
        <strain evidence="14">NBRC 110044</strain>
    </source>
</reference>
<keyword evidence="14" id="KW-1185">Reference proteome</keyword>
<keyword evidence="4" id="KW-0442">Lipid degradation</keyword>
<dbReference type="Proteomes" id="UP001156706">
    <property type="component" value="Unassembled WGS sequence"/>
</dbReference>
<dbReference type="SUPFAM" id="SSF51735">
    <property type="entry name" value="NAD(P)-binding Rossmann-fold domains"/>
    <property type="match status" value="1"/>
</dbReference>
<dbReference type="InterPro" id="IPR006108">
    <property type="entry name" value="3HC_DH_C"/>
</dbReference>
<gene>
    <name evidence="13" type="ORF">GCM10007907_39870</name>
</gene>
<keyword evidence="3" id="KW-0276">Fatty acid metabolism</keyword>
<dbReference type="InterPro" id="IPR008927">
    <property type="entry name" value="6-PGluconate_DH-like_C_sf"/>
</dbReference>
<dbReference type="CDD" id="cd06558">
    <property type="entry name" value="crotonase-like"/>
    <property type="match status" value="1"/>
</dbReference>
<evidence type="ECO:0000256" key="6">
    <source>
        <dbReference type="ARBA" id="ARBA00023027"/>
    </source>
</evidence>
<keyword evidence="7" id="KW-0443">Lipid metabolism</keyword>
<dbReference type="SUPFAM" id="SSF48179">
    <property type="entry name" value="6-phosphogluconate dehydrogenase C-terminal domain-like"/>
    <property type="match status" value="2"/>
</dbReference>
<dbReference type="PANTHER" id="PTHR43612">
    <property type="entry name" value="TRIFUNCTIONAL ENZYME SUBUNIT ALPHA"/>
    <property type="match status" value="1"/>
</dbReference>
<dbReference type="InterPro" id="IPR036291">
    <property type="entry name" value="NAD(P)-bd_dom_sf"/>
</dbReference>
<proteinExistence type="inferred from homology"/>
<evidence type="ECO:0000256" key="1">
    <source>
        <dbReference type="ARBA" id="ARBA00005005"/>
    </source>
</evidence>
<evidence type="ECO:0000256" key="7">
    <source>
        <dbReference type="ARBA" id="ARBA00023098"/>
    </source>
</evidence>
<dbReference type="InterPro" id="IPR001753">
    <property type="entry name" value="Enoyl-CoA_hydra/iso"/>
</dbReference>
<sequence length="703" mass="74214">MSIRYDIDADRIVTLTLDAADDKTNTMNAAFRAALHAVANRLEAERGQIAGVIVTSAKRSFFSGGDLKELVAIPADGAEAFFLMVEKLKADMRRIETLGVPLVAAINGSALGGGFEITLACHHRIALDDASLRLGLPEVTLGLLPGAGGVTRMVRLLGLQGAFEYLVEGKQFGAQAGLKAGLLHALAGSTEDMLAQARAWIKANPHAKQPWDTDGYKLPGGVPSQPKVAQMLAVAPAMLYEKTRGNYPAPEAVLATMVEGAQVDFTNACRIETRYFTRLATGQVAKNMIATLFFAMNEIKAGASRPAGVAVRQVARVGVLGAGMMGAGIAWACASKGVQVVLKDVSLAAAEKGKAYSAKLLEKRIAKGRCSEAEAAAILARIQPTEAVADLAGCELVIEAVFESRELKARVTQETEAVLAADAVFASNTSTLPISGLAKASRAPAHFIGLHFFSPVDKMQLVEIIKGRDTDAATVALAYDFVQQIGKTPIVVNDGRGFFTSRVFGCYINEGMAMLAEGVPPAMVEQAGLQAGMPVGPLAVTDEVSLTLCEHISKQAREDLGDAYVAHPAEAVVNRMIHALGRSGRAAGGGFYDYPEGGKKQLWPGLAHFAQPDRPLPDMQLLIDRLLFAQALETARCFDEGVLESERDANVGAILGIGFPVWSGGAMQFLHQHGDALGRAAELAVAHGDRFAAPAGLAARLGR</sequence>
<comment type="pathway">
    <text evidence="1">Lipid metabolism; fatty acid beta-oxidation.</text>
</comment>
<organism evidence="13 14">
    <name type="scientific">Chitinimonas prasina</name>
    <dbReference type="NCBI Taxonomy" id="1434937"/>
    <lineage>
        <taxon>Bacteria</taxon>
        <taxon>Pseudomonadati</taxon>
        <taxon>Pseudomonadota</taxon>
        <taxon>Betaproteobacteria</taxon>
        <taxon>Neisseriales</taxon>
        <taxon>Chitinibacteraceae</taxon>
        <taxon>Chitinimonas</taxon>
    </lineage>
</organism>
<keyword evidence="5" id="KW-0560">Oxidoreductase</keyword>
<feature type="domain" description="3-hydroxyacyl-CoA dehydrogenase NAD binding" evidence="12">
    <location>
        <begin position="317"/>
        <end position="494"/>
    </location>
</feature>
<feature type="domain" description="3-hydroxyacyl-CoA dehydrogenase C-terminal" evidence="11">
    <location>
        <begin position="497"/>
        <end position="594"/>
    </location>
</feature>
<keyword evidence="6" id="KW-0520">NAD</keyword>
<evidence type="ECO:0000256" key="4">
    <source>
        <dbReference type="ARBA" id="ARBA00022963"/>
    </source>
</evidence>
<dbReference type="EMBL" id="BSOG01000007">
    <property type="protein sequence ID" value="GLR15197.1"/>
    <property type="molecule type" value="Genomic_DNA"/>
</dbReference>
<dbReference type="Pfam" id="PF00378">
    <property type="entry name" value="ECH_1"/>
    <property type="match status" value="1"/>
</dbReference>
<dbReference type="Pfam" id="PF02737">
    <property type="entry name" value="3HCDH_N"/>
    <property type="match status" value="1"/>
</dbReference>
<evidence type="ECO:0000256" key="5">
    <source>
        <dbReference type="ARBA" id="ARBA00023002"/>
    </source>
</evidence>
<dbReference type="Gene3D" id="1.10.1040.50">
    <property type="match status" value="1"/>
</dbReference>
<evidence type="ECO:0000256" key="3">
    <source>
        <dbReference type="ARBA" id="ARBA00022832"/>
    </source>
</evidence>